<protein>
    <submittedName>
        <fullName evidence="2">8526_t:CDS:1</fullName>
    </submittedName>
</protein>
<evidence type="ECO:0000259" key="1">
    <source>
        <dbReference type="Pfam" id="PF02464"/>
    </source>
</evidence>
<dbReference type="OrthoDB" id="2350783at2759"/>
<dbReference type="Pfam" id="PF02464">
    <property type="entry name" value="CinA"/>
    <property type="match status" value="1"/>
</dbReference>
<sequence length="163" mass="17703">MKSLIELLTKQNLTLASCESLTGGLFATMFTEIAGVGQVFKGGFVVYSNEAKTKLVKVSQKTLQEHGAISAQCAKEMASNSRQLLGTDLAISFTGNAGSATQENKPVGLVYIGLVIKDDLISKEYRFFGSRREIRQQAVETGIMLIKDNLGKIIKNDISLPKK</sequence>
<gene>
    <name evidence="2" type="ORF">FWILDA_LOCUS9935</name>
</gene>
<keyword evidence="3" id="KW-1185">Reference proteome</keyword>
<evidence type="ECO:0000313" key="2">
    <source>
        <dbReference type="EMBL" id="CAI2181143.1"/>
    </source>
</evidence>
<dbReference type="InterPro" id="IPR036653">
    <property type="entry name" value="CinA-like_C"/>
</dbReference>
<dbReference type="Gene3D" id="3.90.950.20">
    <property type="entry name" value="CinA-like"/>
    <property type="match status" value="1"/>
</dbReference>
<evidence type="ECO:0000313" key="3">
    <source>
        <dbReference type="Proteomes" id="UP001153678"/>
    </source>
</evidence>
<comment type="caution">
    <text evidence="2">The sequence shown here is derived from an EMBL/GenBank/DDBJ whole genome shotgun (WGS) entry which is preliminary data.</text>
</comment>
<name>A0A9W4WV21_9GLOM</name>
<organism evidence="2 3">
    <name type="scientific">Funneliformis geosporum</name>
    <dbReference type="NCBI Taxonomy" id="1117311"/>
    <lineage>
        <taxon>Eukaryota</taxon>
        <taxon>Fungi</taxon>
        <taxon>Fungi incertae sedis</taxon>
        <taxon>Mucoromycota</taxon>
        <taxon>Glomeromycotina</taxon>
        <taxon>Glomeromycetes</taxon>
        <taxon>Glomerales</taxon>
        <taxon>Glomeraceae</taxon>
        <taxon>Funneliformis</taxon>
    </lineage>
</organism>
<proteinExistence type="predicted"/>
<dbReference type="NCBIfam" id="TIGR00199">
    <property type="entry name" value="PncC_domain"/>
    <property type="match status" value="1"/>
</dbReference>
<dbReference type="Proteomes" id="UP001153678">
    <property type="component" value="Unassembled WGS sequence"/>
</dbReference>
<dbReference type="EMBL" id="CAMKVN010002445">
    <property type="protein sequence ID" value="CAI2181143.1"/>
    <property type="molecule type" value="Genomic_DNA"/>
</dbReference>
<dbReference type="InterPro" id="IPR008136">
    <property type="entry name" value="CinA_C"/>
</dbReference>
<dbReference type="SUPFAM" id="SSF142433">
    <property type="entry name" value="CinA-like"/>
    <property type="match status" value="1"/>
</dbReference>
<reference evidence="2" key="1">
    <citation type="submission" date="2022-08" db="EMBL/GenBank/DDBJ databases">
        <authorList>
            <person name="Kallberg Y."/>
            <person name="Tangrot J."/>
            <person name="Rosling A."/>
        </authorList>
    </citation>
    <scope>NUCLEOTIDE SEQUENCE</scope>
    <source>
        <strain evidence="2">Wild A</strain>
    </source>
</reference>
<feature type="domain" description="CinA C-terminal" evidence="1">
    <location>
        <begin position="3"/>
        <end position="148"/>
    </location>
</feature>
<dbReference type="AlphaFoldDB" id="A0A9W4WV21"/>
<accession>A0A9W4WV21</accession>